<evidence type="ECO:0000256" key="1">
    <source>
        <dbReference type="ARBA" id="ARBA00022801"/>
    </source>
</evidence>
<dbReference type="KEGG" id="fak:FUA48_04660"/>
<reference evidence="7 8" key="1">
    <citation type="submission" date="2019-08" db="EMBL/GenBank/DDBJ databases">
        <title>Flavobacterium alkalisoli sp. nov., isolated from rhizosphere soil of Suaeda salsa.</title>
        <authorList>
            <person name="Sun J.-Q."/>
            <person name="Xu L."/>
        </authorList>
    </citation>
    <scope>NUCLEOTIDE SEQUENCE [LARGE SCALE GENOMIC DNA]</scope>
    <source>
        <strain evidence="7 8">XS-5</strain>
    </source>
</reference>
<keyword evidence="1 4" id="KW-0378">Hydrolase</keyword>
<protein>
    <submittedName>
        <fullName evidence="7">Patatin</fullName>
    </submittedName>
</protein>
<dbReference type="InterPro" id="IPR043864">
    <property type="entry name" value="Omp85-like_dom"/>
</dbReference>
<name>A0A5B9FS05_9FLAO</name>
<feature type="short sequence motif" description="GXGXXG" evidence="4">
    <location>
        <begin position="38"/>
        <end position="43"/>
    </location>
</feature>
<keyword evidence="8" id="KW-1185">Reference proteome</keyword>
<dbReference type="Pfam" id="PF19143">
    <property type="entry name" value="Omp85_2"/>
    <property type="match status" value="1"/>
</dbReference>
<dbReference type="InterPro" id="IPR002641">
    <property type="entry name" value="PNPLA_dom"/>
</dbReference>
<dbReference type="Pfam" id="PF01734">
    <property type="entry name" value="Patatin"/>
    <property type="match status" value="1"/>
</dbReference>
<gene>
    <name evidence="7" type="ORF">FUA48_04660</name>
</gene>
<evidence type="ECO:0000256" key="3">
    <source>
        <dbReference type="ARBA" id="ARBA00023098"/>
    </source>
</evidence>
<keyword evidence="2 4" id="KW-0442">Lipid degradation</keyword>
<organism evidence="7 8">
    <name type="scientific">Flavobacterium alkalisoli</name>
    <dbReference type="NCBI Taxonomy" id="2602769"/>
    <lineage>
        <taxon>Bacteria</taxon>
        <taxon>Pseudomonadati</taxon>
        <taxon>Bacteroidota</taxon>
        <taxon>Flavobacteriia</taxon>
        <taxon>Flavobacteriales</taxon>
        <taxon>Flavobacteriaceae</taxon>
        <taxon>Flavobacterium</taxon>
    </lineage>
</organism>
<evidence type="ECO:0000313" key="7">
    <source>
        <dbReference type="EMBL" id="QEE48891.1"/>
    </source>
</evidence>
<evidence type="ECO:0000256" key="5">
    <source>
        <dbReference type="SAM" id="SignalP"/>
    </source>
</evidence>
<dbReference type="AlphaFoldDB" id="A0A5B9FS05"/>
<feature type="chain" id="PRO_5022904224" evidence="5">
    <location>
        <begin position="20"/>
        <end position="739"/>
    </location>
</feature>
<dbReference type="EMBL" id="CP042831">
    <property type="protein sequence ID" value="QEE48891.1"/>
    <property type="molecule type" value="Genomic_DNA"/>
</dbReference>
<keyword evidence="3 4" id="KW-0443">Lipid metabolism</keyword>
<dbReference type="GO" id="GO:0016787">
    <property type="term" value="F:hydrolase activity"/>
    <property type="evidence" value="ECO:0007669"/>
    <property type="project" value="UniProtKB-UniRule"/>
</dbReference>
<feature type="active site" description="Nucleophile" evidence="4">
    <location>
        <position position="67"/>
    </location>
</feature>
<feature type="short sequence motif" description="DGA/G" evidence="4">
    <location>
        <begin position="211"/>
        <end position="213"/>
    </location>
</feature>
<evidence type="ECO:0000256" key="2">
    <source>
        <dbReference type="ARBA" id="ARBA00022963"/>
    </source>
</evidence>
<dbReference type="PROSITE" id="PS51635">
    <property type="entry name" value="PNPLA"/>
    <property type="match status" value="1"/>
</dbReference>
<dbReference type="PANTHER" id="PTHR14226:SF29">
    <property type="entry name" value="NEUROPATHY TARGET ESTERASE SWS"/>
    <property type="match status" value="1"/>
</dbReference>
<dbReference type="Gene3D" id="2.40.160.50">
    <property type="entry name" value="membrane protein fhac: a member of the omp85/tpsb transporter family"/>
    <property type="match status" value="1"/>
</dbReference>
<feature type="signal peptide" evidence="5">
    <location>
        <begin position="1"/>
        <end position="19"/>
    </location>
</feature>
<keyword evidence="5" id="KW-0732">Signal</keyword>
<feature type="active site" description="Proton acceptor" evidence="4">
    <location>
        <position position="211"/>
    </location>
</feature>
<evidence type="ECO:0000256" key="4">
    <source>
        <dbReference type="PROSITE-ProRule" id="PRU01161"/>
    </source>
</evidence>
<dbReference type="SUPFAM" id="SSF52151">
    <property type="entry name" value="FabD/lysophospholipase-like"/>
    <property type="match status" value="1"/>
</dbReference>
<dbReference type="InterPro" id="IPR016035">
    <property type="entry name" value="Acyl_Trfase/lysoPLipase"/>
</dbReference>
<evidence type="ECO:0000259" key="6">
    <source>
        <dbReference type="PROSITE" id="PS51635"/>
    </source>
</evidence>
<feature type="short sequence motif" description="GXSXG" evidence="4">
    <location>
        <begin position="65"/>
        <end position="69"/>
    </location>
</feature>
<dbReference type="OrthoDB" id="9770965at2"/>
<dbReference type="RefSeq" id="WP_147582466.1">
    <property type="nucleotide sequence ID" value="NZ_CP042831.1"/>
</dbReference>
<dbReference type="InterPro" id="IPR050301">
    <property type="entry name" value="NTE"/>
</dbReference>
<dbReference type="GO" id="GO:0016042">
    <property type="term" value="P:lipid catabolic process"/>
    <property type="evidence" value="ECO:0007669"/>
    <property type="project" value="UniProtKB-UniRule"/>
</dbReference>
<dbReference type="PANTHER" id="PTHR14226">
    <property type="entry name" value="NEUROPATHY TARGET ESTERASE/SWISS CHEESE D.MELANOGASTER"/>
    <property type="match status" value="1"/>
</dbReference>
<proteinExistence type="predicted"/>
<accession>A0A5B9FS05</accession>
<feature type="domain" description="PNPLA" evidence="6">
    <location>
        <begin position="34"/>
        <end position="224"/>
    </location>
</feature>
<dbReference type="CDD" id="cd07205">
    <property type="entry name" value="Pat_PNPLA6_PNPLA7_NTE1_like"/>
    <property type="match status" value="1"/>
</dbReference>
<sequence length="739" mass="83714">MKRPLLLLLCLLSVHVIMAQEEDTLQPKKPKIGVVLSGGGAKGLAHIGALKVLEEAGVEISYIGGTSMGAIIGGLYASGYSAKQLDSIFQNVDSDALLRDFTPRGSKNFFEKRNDEIYALTLPFKNFKLGFPTAVSKGLYNYAIINRLTNHVRHIRDFNNLPIPFVCIATNIETGEEVVLHEGVLPDAILASGAFPSLYYPVEIDGKLLIDGGVSNNYPVEEVKKMGADIIIGIDVQDGLKSRDEIKGATGILVQINNYQMIEKMVKKRKETDVYIKPDISGYSVISFDQGREIIDEGEKAAVKMWDTIRKYGSGRPIVKEKPKTEDTLNIEYIKVNSLKYYNKSYVVGKLRIKAGSKVTYKKLDEGISSLNATQNFNAISYCFDKGPNGEDVLNMHLEENPINRYLKFGLHYDGLYKSAVLVNLTQKKLLFQNDVASLDVILGDHFRYNFDYYLDNGFHISYGFHSRYSNFNRNISAEYNEGEFLRAFGVNALNLDFTDFTNRAYLQTIFTQKFLIGGGAELKHLKIQSETVNSADHIFDDSDYFSLYGYLKYDSYDNKYFPKKGWYFSGEAKTFLFSSDYNEIFGRFSIFKADMGIVKEVLPKLSIELRTEGGFTVTSDATVPFFEFILGGYGYYMTNNFRHFFGYDFLSLSGDSYIKGTAIMDYEIFRKNHINFTANYANIGHRIYDEGNIFSVPQYSGYAFGYGMETIIGPIEIKHSWSPDTRNHYTWFSVGFWF</sequence>
<dbReference type="Proteomes" id="UP000321222">
    <property type="component" value="Chromosome"/>
</dbReference>
<evidence type="ECO:0000313" key="8">
    <source>
        <dbReference type="Proteomes" id="UP000321222"/>
    </source>
</evidence>
<dbReference type="Gene3D" id="3.40.1090.10">
    <property type="entry name" value="Cytosolic phospholipase A2 catalytic domain"/>
    <property type="match status" value="2"/>
</dbReference>